<feature type="coiled-coil region" evidence="1">
    <location>
        <begin position="249"/>
        <end position="276"/>
    </location>
</feature>
<keyword evidence="4" id="KW-1185">Reference proteome</keyword>
<proteinExistence type="predicted"/>
<accession>A0A8T0SKT9</accession>
<comment type="caution">
    <text evidence="3">The sequence shown here is derived from an EMBL/GenBank/DDBJ whole genome shotgun (WGS) entry which is preliminary data.</text>
</comment>
<evidence type="ECO:0000256" key="1">
    <source>
        <dbReference type="SAM" id="Coils"/>
    </source>
</evidence>
<dbReference type="AlphaFoldDB" id="A0A8T0SKT9"/>
<feature type="compositionally biased region" description="Basic and acidic residues" evidence="2">
    <location>
        <begin position="100"/>
        <end position="110"/>
    </location>
</feature>
<sequence>MITRRRPILGVTSCHFSRKLAQSKRVRFQDEDKANKQGDDIEDRSAQGNQGSAPRASCKDEAGDKQSKKDDHNDGGSNDAANNQKKINKAEPTSKQSASSHKDQTGDKSEGTSPCTLQKDDDKGAKNDDKASKDDDKASKDDGNNRDDGKQDFAEALSPKDEAGDKSQATPTSTQFGTQSCFEFGGLSPITPANNKYGLSGGMTLLDLMATPPKRKGLLFEVLEVPYVSFAPTEKKVFNDIVENEHKGAQDMVAMSDELNSELKDLAKKYEDKLLEELLKPHLRTSS</sequence>
<feature type="compositionally biased region" description="Basic and acidic residues" evidence="2">
    <location>
        <begin position="57"/>
        <end position="74"/>
    </location>
</feature>
<evidence type="ECO:0000313" key="3">
    <source>
        <dbReference type="EMBL" id="KAG2597725.1"/>
    </source>
</evidence>
<evidence type="ECO:0000256" key="2">
    <source>
        <dbReference type="SAM" id="MobiDB-lite"/>
    </source>
</evidence>
<protein>
    <submittedName>
        <fullName evidence="3">Uncharacterized protein</fullName>
    </submittedName>
</protein>
<feature type="compositionally biased region" description="Polar residues" evidence="2">
    <location>
        <begin position="75"/>
        <end position="99"/>
    </location>
</feature>
<feature type="compositionally biased region" description="Polar residues" evidence="2">
    <location>
        <begin position="167"/>
        <end position="178"/>
    </location>
</feature>
<reference evidence="3" key="1">
    <citation type="submission" date="2020-05" db="EMBL/GenBank/DDBJ databases">
        <title>WGS assembly of Panicum virgatum.</title>
        <authorList>
            <person name="Lovell J.T."/>
            <person name="Jenkins J."/>
            <person name="Shu S."/>
            <person name="Juenger T.E."/>
            <person name="Schmutz J."/>
        </authorList>
    </citation>
    <scope>NUCLEOTIDE SEQUENCE</scope>
    <source>
        <strain evidence="3">AP13</strain>
    </source>
</reference>
<feature type="compositionally biased region" description="Basic and acidic residues" evidence="2">
    <location>
        <begin position="118"/>
        <end position="165"/>
    </location>
</feature>
<feature type="region of interest" description="Disordered" evidence="2">
    <location>
        <begin position="20"/>
        <end position="178"/>
    </location>
</feature>
<name>A0A8T0SKT9_PANVG</name>
<evidence type="ECO:0000313" key="4">
    <source>
        <dbReference type="Proteomes" id="UP000823388"/>
    </source>
</evidence>
<dbReference type="EMBL" id="CM029045">
    <property type="protein sequence ID" value="KAG2597725.1"/>
    <property type="molecule type" value="Genomic_DNA"/>
</dbReference>
<gene>
    <name evidence="3" type="ORF">PVAP13_5KG242100</name>
</gene>
<keyword evidence="1" id="KW-0175">Coiled coil</keyword>
<feature type="compositionally biased region" description="Basic and acidic residues" evidence="2">
    <location>
        <begin position="27"/>
        <end position="45"/>
    </location>
</feature>
<dbReference type="Proteomes" id="UP000823388">
    <property type="component" value="Chromosome 5K"/>
</dbReference>
<organism evidence="3 4">
    <name type="scientific">Panicum virgatum</name>
    <name type="common">Blackwell switchgrass</name>
    <dbReference type="NCBI Taxonomy" id="38727"/>
    <lineage>
        <taxon>Eukaryota</taxon>
        <taxon>Viridiplantae</taxon>
        <taxon>Streptophyta</taxon>
        <taxon>Embryophyta</taxon>
        <taxon>Tracheophyta</taxon>
        <taxon>Spermatophyta</taxon>
        <taxon>Magnoliopsida</taxon>
        <taxon>Liliopsida</taxon>
        <taxon>Poales</taxon>
        <taxon>Poaceae</taxon>
        <taxon>PACMAD clade</taxon>
        <taxon>Panicoideae</taxon>
        <taxon>Panicodae</taxon>
        <taxon>Paniceae</taxon>
        <taxon>Panicinae</taxon>
        <taxon>Panicum</taxon>
        <taxon>Panicum sect. Hiantes</taxon>
    </lineage>
</organism>